<accession>A0A8T2RRT8</accession>
<comment type="caution">
    <text evidence="4">The sequence shown here is derived from an EMBL/GenBank/DDBJ whole genome shotgun (WGS) entry which is preliminary data.</text>
</comment>
<feature type="region of interest" description="Disordered" evidence="2">
    <location>
        <begin position="311"/>
        <end position="333"/>
    </location>
</feature>
<reference evidence="4" key="1">
    <citation type="submission" date="2021-08" db="EMBL/GenBank/DDBJ databases">
        <title>WGS assembly of Ceratopteris richardii.</title>
        <authorList>
            <person name="Marchant D.B."/>
            <person name="Chen G."/>
            <person name="Jenkins J."/>
            <person name="Shu S."/>
            <person name="Leebens-Mack J."/>
            <person name="Grimwood J."/>
            <person name="Schmutz J."/>
            <person name="Soltis P."/>
            <person name="Soltis D."/>
            <person name="Chen Z.-H."/>
        </authorList>
    </citation>
    <scope>NUCLEOTIDE SEQUENCE</scope>
    <source>
        <strain evidence="4">Whitten #5841</strain>
        <tissue evidence="4">Leaf</tissue>
    </source>
</reference>
<dbReference type="Gene3D" id="3.30.40.10">
    <property type="entry name" value="Zinc/RING finger domain, C3HC4 (zinc finger)"/>
    <property type="match status" value="1"/>
</dbReference>
<protein>
    <recommendedName>
        <fullName evidence="3">RING-type domain-containing protein</fullName>
    </recommendedName>
</protein>
<dbReference type="AlphaFoldDB" id="A0A8T2RRT8"/>
<keyword evidence="1" id="KW-0863">Zinc-finger</keyword>
<dbReference type="SUPFAM" id="SSF57850">
    <property type="entry name" value="RING/U-box"/>
    <property type="match status" value="1"/>
</dbReference>
<keyword evidence="1" id="KW-0479">Metal-binding</keyword>
<name>A0A8T2RRT8_CERRI</name>
<dbReference type="PROSITE" id="PS50089">
    <property type="entry name" value="ZF_RING_2"/>
    <property type="match status" value="1"/>
</dbReference>
<evidence type="ECO:0000256" key="2">
    <source>
        <dbReference type="SAM" id="MobiDB-lite"/>
    </source>
</evidence>
<feature type="region of interest" description="Disordered" evidence="2">
    <location>
        <begin position="1"/>
        <end position="27"/>
    </location>
</feature>
<feature type="domain" description="RING-type" evidence="3">
    <location>
        <begin position="171"/>
        <end position="231"/>
    </location>
</feature>
<dbReference type="GO" id="GO:0008270">
    <property type="term" value="F:zinc ion binding"/>
    <property type="evidence" value="ECO:0007669"/>
    <property type="project" value="UniProtKB-KW"/>
</dbReference>
<dbReference type="OrthoDB" id="1900223at2759"/>
<dbReference type="Proteomes" id="UP000825935">
    <property type="component" value="Chromosome 25"/>
</dbReference>
<evidence type="ECO:0000259" key="3">
    <source>
        <dbReference type="PROSITE" id="PS50089"/>
    </source>
</evidence>
<dbReference type="InterPro" id="IPR013083">
    <property type="entry name" value="Znf_RING/FYVE/PHD"/>
</dbReference>
<dbReference type="OMA" id="HETFPRT"/>
<evidence type="ECO:0000313" key="4">
    <source>
        <dbReference type="EMBL" id="KAH7298890.1"/>
    </source>
</evidence>
<feature type="compositionally biased region" description="Polar residues" evidence="2">
    <location>
        <begin position="318"/>
        <end position="333"/>
    </location>
</feature>
<proteinExistence type="predicted"/>
<dbReference type="EMBL" id="CM035430">
    <property type="protein sequence ID" value="KAH7298890.1"/>
    <property type="molecule type" value="Genomic_DNA"/>
</dbReference>
<evidence type="ECO:0000256" key="1">
    <source>
        <dbReference type="PROSITE-ProRule" id="PRU00175"/>
    </source>
</evidence>
<evidence type="ECO:0000313" key="5">
    <source>
        <dbReference type="Proteomes" id="UP000825935"/>
    </source>
</evidence>
<dbReference type="InterPro" id="IPR001841">
    <property type="entry name" value="Znf_RING"/>
</dbReference>
<keyword evidence="5" id="KW-1185">Reference proteome</keyword>
<keyword evidence="1" id="KW-0862">Zinc</keyword>
<gene>
    <name evidence="4" type="ORF">KP509_25G063200</name>
</gene>
<sequence>MHETFPRTRGSVSRTPEQLPLRLGQGQSTPATVFDPIGFARESSSATVGQSSIHRNYSGTYSLPKKGPKGFLYRQKSDNYSFQDVSRHGEGLLPQTSGQQVGGMDWSMQAFSQLVASSQREGFGLSQNPDATTYIAEVADEEYSSPSEKVQIFISQSPYHNSPECQGAHPCVICSRLLKHRSPWSAQRMLLNNRDLPVLGILACGHVFHADCLERGVPASLKHDPPCPECNHHKVAFDKGTNDGLINMNSGHSSLKDKFSRIGPHLWRSLSNSKFSFSRHTQLEKARRNAGEKGFFQRSFSRKQLSFLVRPVKDSGNSRRVSSPAQVSPENQT</sequence>
<dbReference type="SMART" id="SM00184">
    <property type="entry name" value="RING"/>
    <property type="match status" value="1"/>
</dbReference>
<organism evidence="4 5">
    <name type="scientific">Ceratopteris richardii</name>
    <name type="common">Triangle waterfern</name>
    <dbReference type="NCBI Taxonomy" id="49495"/>
    <lineage>
        <taxon>Eukaryota</taxon>
        <taxon>Viridiplantae</taxon>
        <taxon>Streptophyta</taxon>
        <taxon>Embryophyta</taxon>
        <taxon>Tracheophyta</taxon>
        <taxon>Polypodiopsida</taxon>
        <taxon>Polypodiidae</taxon>
        <taxon>Polypodiales</taxon>
        <taxon>Pteridineae</taxon>
        <taxon>Pteridaceae</taxon>
        <taxon>Parkerioideae</taxon>
        <taxon>Ceratopteris</taxon>
    </lineage>
</organism>
<dbReference type="PANTHER" id="PTHR31150">
    <property type="entry name" value="EXPRESSED PROTEIN"/>
    <property type="match status" value="1"/>
</dbReference>
<dbReference type="PANTHER" id="PTHR31150:SF32">
    <property type="entry name" value="RING_U-BOX SUPERFAMILY PROTEIN"/>
    <property type="match status" value="1"/>
</dbReference>